<dbReference type="InterPro" id="IPR011990">
    <property type="entry name" value="TPR-like_helical_dom_sf"/>
</dbReference>
<evidence type="ECO:0000256" key="1">
    <source>
        <dbReference type="SAM" id="MobiDB-lite"/>
    </source>
</evidence>
<evidence type="ECO:0000313" key="4">
    <source>
        <dbReference type="Proteomes" id="UP000739538"/>
    </source>
</evidence>
<feature type="domain" description="CHAT" evidence="2">
    <location>
        <begin position="715"/>
        <end position="960"/>
    </location>
</feature>
<evidence type="ECO:0000313" key="3">
    <source>
        <dbReference type="EMBL" id="MCA9754800.1"/>
    </source>
</evidence>
<gene>
    <name evidence="3" type="ORF">KDA27_03290</name>
</gene>
<dbReference type="PANTHER" id="PTHR10098">
    <property type="entry name" value="RAPSYN-RELATED"/>
    <property type="match status" value="1"/>
</dbReference>
<reference evidence="3" key="1">
    <citation type="submission" date="2020-04" db="EMBL/GenBank/DDBJ databases">
        <authorList>
            <person name="Zhang T."/>
        </authorList>
    </citation>
    <scope>NUCLEOTIDE SEQUENCE</scope>
    <source>
        <strain evidence="3">HKST-UBA02</strain>
    </source>
</reference>
<feature type="compositionally biased region" description="Low complexity" evidence="1">
    <location>
        <begin position="81"/>
        <end position="107"/>
    </location>
</feature>
<evidence type="ECO:0000259" key="2">
    <source>
        <dbReference type="Pfam" id="PF12770"/>
    </source>
</evidence>
<dbReference type="AlphaFoldDB" id="A0A956NBY6"/>
<dbReference type="Proteomes" id="UP000739538">
    <property type="component" value="Unassembled WGS sequence"/>
</dbReference>
<dbReference type="SUPFAM" id="SSF48452">
    <property type="entry name" value="TPR-like"/>
    <property type="match status" value="2"/>
</dbReference>
<feature type="region of interest" description="Disordered" evidence="1">
    <location>
        <begin position="78"/>
        <end position="118"/>
    </location>
</feature>
<reference evidence="3" key="2">
    <citation type="journal article" date="2021" name="Microbiome">
        <title>Successional dynamics and alternative stable states in a saline activated sludge microbial community over 9 years.</title>
        <authorList>
            <person name="Wang Y."/>
            <person name="Ye J."/>
            <person name="Ju F."/>
            <person name="Liu L."/>
            <person name="Boyd J.A."/>
            <person name="Deng Y."/>
            <person name="Parks D.H."/>
            <person name="Jiang X."/>
            <person name="Yin X."/>
            <person name="Woodcroft B.J."/>
            <person name="Tyson G.W."/>
            <person name="Hugenholtz P."/>
            <person name="Polz M.F."/>
            <person name="Zhang T."/>
        </authorList>
    </citation>
    <scope>NUCLEOTIDE SEQUENCE</scope>
    <source>
        <strain evidence="3">HKST-UBA02</strain>
    </source>
</reference>
<dbReference type="EMBL" id="JAGQHS010000009">
    <property type="protein sequence ID" value="MCA9754800.1"/>
    <property type="molecule type" value="Genomic_DNA"/>
</dbReference>
<dbReference type="PANTHER" id="PTHR10098:SF108">
    <property type="entry name" value="TETRATRICOPEPTIDE REPEAT PROTEIN 28"/>
    <property type="match status" value="1"/>
</dbReference>
<dbReference type="InterPro" id="IPR019734">
    <property type="entry name" value="TPR_rpt"/>
</dbReference>
<protein>
    <submittedName>
        <fullName evidence="3">CHAT domain-containing protein</fullName>
    </submittedName>
</protein>
<dbReference type="InterPro" id="IPR024983">
    <property type="entry name" value="CHAT_dom"/>
</dbReference>
<accession>A0A956NBY6</accession>
<dbReference type="Pfam" id="PF12770">
    <property type="entry name" value="CHAT"/>
    <property type="match status" value="1"/>
</dbReference>
<name>A0A956NBY6_UNCEI</name>
<proteinExistence type="predicted"/>
<organism evidence="3 4">
    <name type="scientific">Eiseniibacteriota bacterium</name>
    <dbReference type="NCBI Taxonomy" id="2212470"/>
    <lineage>
        <taxon>Bacteria</taxon>
        <taxon>Candidatus Eiseniibacteriota</taxon>
    </lineage>
</organism>
<dbReference type="SMART" id="SM00028">
    <property type="entry name" value="TPR"/>
    <property type="match status" value="4"/>
</dbReference>
<dbReference type="Gene3D" id="1.25.40.10">
    <property type="entry name" value="Tetratricopeptide repeat domain"/>
    <property type="match status" value="2"/>
</dbReference>
<sequence>MPPRRHREVPPSPPPTRSDELRSAIDRLLAIDATPTLLEDWAGADNQETWDQLYQILMGCCRVDPRRAIEAVRHVRAGLEGTSPPGSSSSAGSSSPAGGSSSAGSTSLPHGPSPSRDAALSRLEGHALVSAGQPAEATTHYRRAADLYRSAKSRAEEARTTIGWTYALSLAGRPKEAEQVASRGRRLFGSNDWVSRARLDFNVAGAWQLVGKLTRASSAFEAARTEFLEAGLSADAGLAAHNLGVLALMSGRGDDAIRNCQMAVELFSELEGTVYPLYSRTIIAAAQLARGRWNEAIEAIGALKTEFEARGDARARGWLHRELATAFASLGAVEAAIPEAEEAVRVFGEASLEVDEAHASFLHGRLLAVQGRSQAAFQRIEHARRHFEARGNRWQQSLAELELVRLLLSVGDVKEAERRVRSIQPYLVRKDSNGGGAIARALLAEVHLETGRYALALRLASRAYDDAKRYPAKLERPSLALIVARAHEARGDTKDAVRWARTAVRGLEQVLLRFGTRQARILVGGARDPVYGGAIDIVLRSGGRNAERTAVDLLARAKSPNLIEDLLQGQSDVLQPETRAAIVRLRDEILSAATSDDTLDTRSRALQDEMSRLDRRLGAGPRRPPSLVRRALEGRSLRDWSQKLAGRDVLLYDKGANGQWRAFLVQQNGKVRHVPLPDAGTAVEDSWFSLRLLFETASRASRERREEFLARTLDESLVHMDRLRTALWDPIPWTSDRVVVVPTQELHAVPLESLAFPSDVDVSRLPHPALLDSRSRRTRRGAALLVSGRERDMLRETREIARILERRGLEVKRGTRRRDIEHAAGAMRVLHIAAHGVFHPMGWLLSGIQLADGWFGFEQLRRDRVRGALIHLTSCESGRVGRMPGAEIEGWTTAALAAGAQEVVLAGWRIDGDAARRFATRFYDAWSGGDSAATSARKARASLRAELPHPYYWSPFLVVG</sequence>
<comment type="caution">
    <text evidence="3">The sequence shown here is derived from an EMBL/GenBank/DDBJ whole genome shotgun (WGS) entry which is preliminary data.</text>
</comment>